<evidence type="ECO:0000256" key="1">
    <source>
        <dbReference type="SAM" id="MobiDB-lite"/>
    </source>
</evidence>
<evidence type="ECO:0000313" key="4">
    <source>
        <dbReference type="Proteomes" id="UP001331761"/>
    </source>
</evidence>
<sequence>MLLVTVLCLFLSAVQAQPPGPPGYIPSLPPSYNPTLPPYNPPTRPPYNPTLPPYTPPTRPPYNPTLPPYTPPTRPPYNPTLPPYPPPTLPPYTTQRPYTPTTTACSLYPSPYNPLPPCYVATNKDMQAAISSTASLTSSLASSGRDYASTVLLQQISNALKSLYYLSYDQTTLIMLSPAISKMKSTTASASYYCKQQPISSAAYTNLSRNLAWWNNNGNNPTPQQVQNLFNTASQFLEQYC</sequence>
<keyword evidence="2" id="KW-0732">Signal</keyword>
<organism evidence="3 4">
    <name type="scientific">Trichostrongylus colubriformis</name>
    <name type="common">Black scour worm</name>
    <dbReference type="NCBI Taxonomy" id="6319"/>
    <lineage>
        <taxon>Eukaryota</taxon>
        <taxon>Metazoa</taxon>
        <taxon>Ecdysozoa</taxon>
        <taxon>Nematoda</taxon>
        <taxon>Chromadorea</taxon>
        <taxon>Rhabditida</taxon>
        <taxon>Rhabditina</taxon>
        <taxon>Rhabditomorpha</taxon>
        <taxon>Strongyloidea</taxon>
        <taxon>Trichostrongylidae</taxon>
        <taxon>Trichostrongylus</taxon>
    </lineage>
</organism>
<reference evidence="3 4" key="1">
    <citation type="submission" date="2019-10" db="EMBL/GenBank/DDBJ databases">
        <title>Assembly and Annotation for the nematode Trichostrongylus colubriformis.</title>
        <authorList>
            <person name="Martin J."/>
        </authorList>
    </citation>
    <scope>NUCLEOTIDE SEQUENCE [LARGE SCALE GENOMIC DNA]</scope>
    <source>
        <strain evidence="3">G859</strain>
        <tissue evidence="3">Whole worm</tissue>
    </source>
</reference>
<evidence type="ECO:0000256" key="2">
    <source>
        <dbReference type="SAM" id="SignalP"/>
    </source>
</evidence>
<feature type="chain" id="PRO_5042841053" evidence="2">
    <location>
        <begin position="17"/>
        <end position="241"/>
    </location>
</feature>
<dbReference type="PRINTS" id="PR01217">
    <property type="entry name" value="PRICHEXTENSN"/>
</dbReference>
<dbReference type="EMBL" id="WIXE01020821">
    <property type="protein sequence ID" value="KAK5968928.1"/>
    <property type="molecule type" value="Genomic_DNA"/>
</dbReference>
<dbReference type="Proteomes" id="UP001331761">
    <property type="component" value="Unassembled WGS sequence"/>
</dbReference>
<accession>A0AAN8IGB2</accession>
<keyword evidence="4" id="KW-1185">Reference proteome</keyword>
<evidence type="ECO:0000313" key="3">
    <source>
        <dbReference type="EMBL" id="KAK5968928.1"/>
    </source>
</evidence>
<gene>
    <name evidence="3" type="ORF">GCK32_009989</name>
</gene>
<dbReference type="AlphaFoldDB" id="A0AAN8IGB2"/>
<comment type="caution">
    <text evidence="3">The sequence shown here is derived from an EMBL/GenBank/DDBJ whole genome shotgun (WGS) entry which is preliminary data.</text>
</comment>
<proteinExistence type="predicted"/>
<feature type="signal peptide" evidence="2">
    <location>
        <begin position="1"/>
        <end position="16"/>
    </location>
</feature>
<protein>
    <submittedName>
        <fullName evidence="3">Uncharacterized protein</fullName>
    </submittedName>
</protein>
<name>A0AAN8IGB2_TRICO</name>
<feature type="region of interest" description="Disordered" evidence="1">
    <location>
        <begin position="35"/>
        <end position="85"/>
    </location>
</feature>